<feature type="domain" description="Copine C-terminal" evidence="6">
    <location>
        <begin position="12"/>
        <end position="46"/>
    </location>
</feature>
<evidence type="ECO:0000256" key="3">
    <source>
        <dbReference type="ARBA" id="ARBA00005784"/>
    </source>
</evidence>
<keyword evidence="4 5" id="KW-0134">Cell wall</keyword>
<organism evidence="7 8">
    <name type="scientific">Stephania yunnanensis</name>
    <dbReference type="NCBI Taxonomy" id="152371"/>
    <lineage>
        <taxon>Eukaryota</taxon>
        <taxon>Viridiplantae</taxon>
        <taxon>Streptophyta</taxon>
        <taxon>Embryophyta</taxon>
        <taxon>Tracheophyta</taxon>
        <taxon>Spermatophyta</taxon>
        <taxon>Magnoliopsida</taxon>
        <taxon>Ranunculales</taxon>
        <taxon>Menispermaceae</taxon>
        <taxon>Menispermoideae</taxon>
        <taxon>Cissampelideae</taxon>
        <taxon>Stephania</taxon>
    </lineage>
</organism>
<reference evidence="7 8" key="1">
    <citation type="submission" date="2024-01" db="EMBL/GenBank/DDBJ databases">
        <title>Genome assemblies of Stephania.</title>
        <authorList>
            <person name="Yang L."/>
        </authorList>
    </citation>
    <scope>NUCLEOTIDE SEQUENCE [LARGE SCALE GENOMIC DNA]</scope>
    <source>
        <strain evidence="7">YNDBR</strain>
        <tissue evidence="7">Leaf</tissue>
    </source>
</reference>
<dbReference type="Gene3D" id="3.40.50.300">
    <property type="entry name" value="P-loop containing nucleotide triphosphate hydrolases"/>
    <property type="match status" value="1"/>
</dbReference>
<dbReference type="InterPro" id="IPR027417">
    <property type="entry name" value="P-loop_NTPase"/>
</dbReference>
<dbReference type="GO" id="GO:0005634">
    <property type="term" value="C:nucleus"/>
    <property type="evidence" value="ECO:0007669"/>
    <property type="project" value="TreeGrafter"/>
</dbReference>
<dbReference type="InterPro" id="IPR052079">
    <property type="entry name" value="E3_ligase/Copine_domain"/>
</dbReference>
<protein>
    <recommendedName>
        <fullName evidence="5">Pectin acetylesterase</fullName>
        <ecNumber evidence="5">3.1.1.-</ecNumber>
    </recommendedName>
</protein>
<accession>A0AAP0IFC7</accession>
<proteinExistence type="inferred from homology"/>
<keyword evidence="5" id="KW-0964">Secreted</keyword>
<dbReference type="GO" id="GO:0004842">
    <property type="term" value="F:ubiquitin-protein transferase activity"/>
    <property type="evidence" value="ECO:0007669"/>
    <property type="project" value="TreeGrafter"/>
</dbReference>
<name>A0AAP0IFC7_9MAGN</name>
<evidence type="ECO:0000256" key="1">
    <source>
        <dbReference type="ARBA" id="ARBA00003534"/>
    </source>
</evidence>
<dbReference type="EMBL" id="JBBNAF010000009">
    <property type="protein sequence ID" value="KAK9114403.1"/>
    <property type="molecule type" value="Genomic_DNA"/>
</dbReference>
<dbReference type="PANTHER" id="PTHR45751:SF16">
    <property type="entry name" value="E3 UBIQUITIN-PROTEIN LIGASE RGLG4"/>
    <property type="match status" value="1"/>
</dbReference>
<evidence type="ECO:0000256" key="4">
    <source>
        <dbReference type="ARBA" id="ARBA00022512"/>
    </source>
</evidence>
<evidence type="ECO:0000313" key="8">
    <source>
        <dbReference type="Proteomes" id="UP001420932"/>
    </source>
</evidence>
<evidence type="ECO:0000256" key="5">
    <source>
        <dbReference type="RuleBase" id="RU363114"/>
    </source>
</evidence>
<dbReference type="Pfam" id="PF07002">
    <property type="entry name" value="Copine"/>
    <property type="match status" value="1"/>
</dbReference>
<dbReference type="EC" id="3.1.1.-" evidence="5"/>
<keyword evidence="8" id="KW-1185">Reference proteome</keyword>
<comment type="caution">
    <text evidence="7">The sequence shown here is derived from an EMBL/GenBank/DDBJ whole genome shotgun (WGS) entry which is preliminary data.</text>
</comment>
<dbReference type="Pfam" id="PF03283">
    <property type="entry name" value="PAE"/>
    <property type="match status" value="1"/>
</dbReference>
<dbReference type="AlphaFoldDB" id="A0AAP0IFC7"/>
<evidence type="ECO:0000259" key="6">
    <source>
        <dbReference type="Pfam" id="PF07002"/>
    </source>
</evidence>
<comment type="similarity">
    <text evidence="3 5">Belongs to the pectinacetylesterase family.</text>
</comment>
<comment type="function">
    <text evidence="1 5">Hydrolyzes acetyl esters in homogalacturonan regions of pectin. In type I primary cell wall, galacturonic acid residues of pectin can be acetylated at the O-2 and O-3 positions. Decreasing the degree of acetylation of pectin gels in vitro alters their physical properties.</text>
</comment>
<dbReference type="GO" id="GO:0016567">
    <property type="term" value="P:protein ubiquitination"/>
    <property type="evidence" value="ECO:0007669"/>
    <property type="project" value="TreeGrafter"/>
</dbReference>
<sequence length="202" mass="22670">MQLEIWKTVYYSYPLSIVLVGVGDGPWDDLKKLDDRFPARVFDNFQCTMKDASEAQWDEAVGMAKVVERNGKIDIESLKEKLQKERDLKAAMEARLKTPNGCMPVSPALDDKVAEFNVQAAQQGIVYIDEVDKITKKSVTLSVGDWFFDRVGVSAIDCPYPCDNTCHNLVSKNISRICNGIRDGLKNSVSDSVANQKRKETE</sequence>
<comment type="subcellular location">
    <subcellularLocation>
        <location evidence="2 5">Secreted</location>
        <location evidence="2 5">Cell wall</location>
    </subcellularLocation>
</comment>
<dbReference type="PANTHER" id="PTHR45751">
    <property type="entry name" value="COPINE FAMILY PROTEIN 1"/>
    <property type="match status" value="1"/>
</dbReference>
<dbReference type="InterPro" id="IPR010734">
    <property type="entry name" value="Copine_C"/>
</dbReference>
<dbReference type="InterPro" id="IPR004963">
    <property type="entry name" value="PAE/NOTUM"/>
</dbReference>
<gene>
    <name evidence="7" type="ORF">Syun_021200</name>
</gene>
<evidence type="ECO:0000256" key="2">
    <source>
        <dbReference type="ARBA" id="ARBA00004191"/>
    </source>
</evidence>
<evidence type="ECO:0000313" key="7">
    <source>
        <dbReference type="EMBL" id="KAK9114403.1"/>
    </source>
</evidence>
<keyword evidence="5" id="KW-0961">Cell wall biogenesis/degradation</keyword>
<keyword evidence="5" id="KW-0378">Hydrolase</keyword>
<dbReference type="Proteomes" id="UP001420932">
    <property type="component" value="Unassembled WGS sequence"/>
</dbReference>